<evidence type="ECO:0000313" key="2">
    <source>
        <dbReference type="Proteomes" id="UP000031668"/>
    </source>
</evidence>
<proteinExistence type="predicted"/>
<dbReference type="Proteomes" id="UP000031668">
    <property type="component" value="Unassembled WGS sequence"/>
</dbReference>
<reference evidence="1 2" key="1">
    <citation type="journal article" date="2014" name="Genome Biol. Evol.">
        <title>The genome of the myxosporean Thelohanellus kitauei shows adaptations to nutrient acquisition within its fish host.</title>
        <authorList>
            <person name="Yang Y."/>
            <person name="Xiong J."/>
            <person name="Zhou Z."/>
            <person name="Huo F."/>
            <person name="Miao W."/>
            <person name="Ran C."/>
            <person name="Liu Y."/>
            <person name="Zhang J."/>
            <person name="Feng J."/>
            <person name="Wang M."/>
            <person name="Wang M."/>
            <person name="Wang L."/>
            <person name="Yao B."/>
        </authorList>
    </citation>
    <scope>NUCLEOTIDE SEQUENCE [LARGE SCALE GENOMIC DNA]</scope>
    <source>
        <strain evidence="1">Wuqing</strain>
    </source>
</reference>
<organism evidence="1 2">
    <name type="scientific">Thelohanellus kitauei</name>
    <name type="common">Myxosporean</name>
    <dbReference type="NCBI Taxonomy" id="669202"/>
    <lineage>
        <taxon>Eukaryota</taxon>
        <taxon>Metazoa</taxon>
        <taxon>Cnidaria</taxon>
        <taxon>Myxozoa</taxon>
        <taxon>Myxosporea</taxon>
        <taxon>Bivalvulida</taxon>
        <taxon>Platysporina</taxon>
        <taxon>Myxobolidae</taxon>
        <taxon>Thelohanellus</taxon>
    </lineage>
</organism>
<accession>A0A0C2ID53</accession>
<protein>
    <submittedName>
        <fullName evidence="1">Uncharacterized protein</fullName>
    </submittedName>
</protein>
<dbReference type="EMBL" id="JWZT01004753">
    <property type="protein sequence ID" value="KII63278.1"/>
    <property type="molecule type" value="Genomic_DNA"/>
</dbReference>
<gene>
    <name evidence="1" type="ORF">RF11_16050</name>
</gene>
<name>A0A0C2ID53_THEKT</name>
<dbReference type="AlphaFoldDB" id="A0A0C2ID53"/>
<comment type="caution">
    <text evidence="1">The sequence shown here is derived from an EMBL/GenBank/DDBJ whole genome shotgun (WGS) entry which is preliminary data.</text>
</comment>
<keyword evidence="2" id="KW-1185">Reference proteome</keyword>
<evidence type="ECO:0000313" key="1">
    <source>
        <dbReference type="EMBL" id="KII63278.1"/>
    </source>
</evidence>
<sequence>MSNTANTNLYKRVNSPNPFLFGCSAMKNISFFRQRKVHGVSSLTNQGGYCLDGDYQTLYIDSHEQWLISEPISYTIFMVINLKIYPSGDPIRIGGLENWLLFKLNKLRLINVKPAEIYSLLTAKKKRIWIEIHLLEIRLEIVGHLQFYDRRQGWLQAL</sequence>